<evidence type="ECO:0000313" key="3">
    <source>
        <dbReference type="EMBL" id="KAL0637997.1"/>
    </source>
</evidence>
<dbReference type="PROSITE" id="PS50142">
    <property type="entry name" value="RNASE_3_2"/>
    <property type="match status" value="1"/>
</dbReference>
<feature type="domain" description="RNase III" evidence="2">
    <location>
        <begin position="65"/>
        <end position="151"/>
    </location>
</feature>
<reference evidence="3 4" key="1">
    <citation type="submission" date="2024-02" db="EMBL/GenBank/DDBJ databases">
        <title>Discinaceae phylogenomics.</title>
        <authorList>
            <person name="Dirks A.C."/>
            <person name="James T.Y."/>
        </authorList>
    </citation>
    <scope>NUCLEOTIDE SEQUENCE [LARGE SCALE GENOMIC DNA]</scope>
    <source>
        <strain evidence="3 4">ACD0624</strain>
    </source>
</reference>
<keyword evidence="4" id="KW-1185">Reference proteome</keyword>
<dbReference type="Gene3D" id="1.10.1520.10">
    <property type="entry name" value="Ribonuclease III domain"/>
    <property type="match status" value="1"/>
</dbReference>
<comment type="caution">
    <text evidence="3">The sequence shown here is derived from an EMBL/GenBank/DDBJ whole genome shotgun (WGS) entry which is preliminary data.</text>
</comment>
<dbReference type="Gene3D" id="3.30.160.20">
    <property type="match status" value="1"/>
</dbReference>
<evidence type="ECO:0000256" key="1">
    <source>
        <dbReference type="ARBA" id="ARBA00022884"/>
    </source>
</evidence>
<dbReference type="InterPro" id="IPR014720">
    <property type="entry name" value="dsRBD_dom"/>
</dbReference>
<dbReference type="SMART" id="SM00358">
    <property type="entry name" value="DSRM"/>
    <property type="match status" value="1"/>
</dbReference>
<dbReference type="InterPro" id="IPR036389">
    <property type="entry name" value="RNase_III_sf"/>
</dbReference>
<evidence type="ECO:0000259" key="2">
    <source>
        <dbReference type="PROSITE" id="PS50142"/>
    </source>
</evidence>
<dbReference type="CDD" id="cd00048">
    <property type="entry name" value="DSRM_SF"/>
    <property type="match status" value="1"/>
</dbReference>
<dbReference type="EMBL" id="JBBBZM010000027">
    <property type="protein sequence ID" value="KAL0637997.1"/>
    <property type="molecule type" value="Genomic_DNA"/>
</dbReference>
<keyword evidence="1" id="KW-0694">RNA-binding</keyword>
<dbReference type="SUPFAM" id="SSF69065">
    <property type="entry name" value="RNase III domain-like"/>
    <property type="match status" value="1"/>
</dbReference>
<dbReference type="Proteomes" id="UP001447188">
    <property type="component" value="Unassembled WGS sequence"/>
</dbReference>
<name>A0ABR3GQ03_9PEZI</name>
<dbReference type="CDD" id="cd00593">
    <property type="entry name" value="RIBOc"/>
    <property type="match status" value="1"/>
</dbReference>
<proteinExistence type="predicted"/>
<dbReference type="Pfam" id="PF00035">
    <property type="entry name" value="dsrm"/>
    <property type="match status" value="1"/>
</dbReference>
<accession>A0ABR3GQ03</accession>
<protein>
    <recommendedName>
        <fullName evidence="2">RNase III domain-containing protein</fullName>
    </recommendedName>
</protein>
<sequence>MATPWFSTFAIPQLPPTPNMSLYVFQDKSLEQQVYSSQMQWLGVDNATGNPNGSGNVETTRKENEVLRWLGECVLRGLTGVLLMTLFPELEAGALEHLSAALQTKTFYAHLARVIGLHNNLAALTYAASDSDRILGSLFASYIGAIHRDMGIAGSSNLHTWFAQLVGPYAHTYRMYYEQYSTAAHAAAPLLSVVQYPHSSPPGTIAMDMMGMKTSIDAKIRRQNVSVYTSRLMEYAAKNHLPQPSFVFQDNGYQGALIQWTATVGVGGKDVATAIATTKLEAKHLASRDALLSLRAPTAQIPSLRRSKKLETRRMIMG</sequence>
<dbReference type="InterPro" id="IPR000999">
    <property type="entry name" value="RNase_III_dom"/>
</dbReference>
<dbReference type="SMART" id="SM00535">
    <property type="entry name" value="RIBOc"/>
    <property type="match status" value="1"/>
</dbReference>
<gene>
    <name evidence="3" type="ORF">Q9L58_002932</name>
</gene>
<evidence type="ECO:0000313" key="4">
    <source>
        <dbReference type="Proteomes" id="UP001447188"/>
    </source>
</evidence>
<organism evidence="3 4">
    <name type="scientific">Discina gigas</name>
    <dbReference type="NCBI Taxonomy" id="1032678"/>
    <lineage>
        <taxon>Eukaryota</taxon>
        <taxon>Fungi</taxon>
        <taxon>Dikarya</taxon>
        <taxon>Ascomycota</taxon>
        <taxon>Pezizomycotina</taxon>
        <taxon>Pezizomycetes</taxon>
        <taxon>Pezizales</taxon>
        <taxon>Discinaceae</taxon>
        <taxon>Discina</taxon>
    </lineage>
</organism>
<dbReference type="SUPFAM" id="SSF54768">
    <property type="entry name" value="dsRNA-binding domain-like"/>
    <property type="match status" value="1"/>
</dbReference>